<evidence type="ECO:0000313" key="3">
    <source>
        <dbReference type="WBParaSite" id="HPLM_0001066401-mRNA-1"/>
    </source>
</evidence>
<reference evidence="3" key="1">
    <citation type="submission" date="2017-02" db="UniProtKB">
        <authorList>
            <consortium name="WormBaseParasite"/>
        </authorList>
    </citation>
    <scope>IDENTIFICATION</scope>
</reference>
<dbReference type="WBParaSite" id="HPLM_0001066401-mRNA-1">
    <property type="protein sequence ID" value="HPLM_0001066401-mRNA-1"/>
    <property type="gene ID" value="HPLM_0001066401"/>
</dbReference>
<proteinExistence type="predicted"/>
<sequence>MSGRTSCGYGSPATLVSVVHYYHRLRPPSSIILPLAAPYLAQFQLAPMHVQCFQLLFNASKIAHGFAKLRNNKEFYVLTAAVDESVAEILPEGGFSGWLGVSFSRGRTCS</sequence>
<evidence type="ECO:0000313" key="1">
    <source>
        <dbReference type="EMBL" id="VDO40777.1"/>
    </source>
</evidence>
<name>A0A0N4WI95_HAEPC</name>
<organism evidence="3">
    <name type="scientific">Haemonchus placei</name>
    <name type="common">Barber's pole worm</name>
    <dbReference type="NCBI Taxonomy" id="6290"/>
    <lineage>
        <taxon>Eukaryota</taxon>
        <taxon>Metazoa</taxon>
        <taxon>Ecdysozoa</taxon>
        <taxon>Nematoda</taxon>
        <taxon>Chromadorea</taxon>
        <taxon>Rhabditida</taxon>
        <taxon>Rhabditina</taxon>
        <taxon>Rhabditomorpha</taxon>
        <taxon>Strongyloidea</taxon>
        <taxon>Trichostrongylidae</taxon>
        <taxon>Haemonchus</taxon>
    </lineage>
</organism>
<dbReference type="AlphaFoldDB" id="A0A0N4WI95"/>
<dbReference type="EMBL" id="UZAF01017351">
    <property type="protein sequence ID" value="VDO40777.1"/>
    <property type="molecule type" value="Genomic_DNA"/>
</dbReference>
<accession>A0A0N4WI95</accession>
<gene>
    <name evidence="1" type="ORF">HPLM_LOCUS10656</name>
</gene>
<keyword evidence="2" id="KW-1185">Reference proteome</keyword>
<reference evidence="1 2" key="2">
    <citation type="submission" date="2018-11" db="EMBL/GenBank/DDBJ databases">
        <authorList>
            <consortium name="Pathogen Informatics"/>
        </authorList>
    </citation>
    <scope>NUCLEOTIDE SEQUENCE [LARGE SCALE GENOMIC DNA]</scope>
    <source>
        <strain evidence="1 2">MHpl1</strain>
    </source>
</reference>
<evidence type="ECO:0000313" key="2">
    <source>
        <dbReference type="Proteomes" id="UP000268014"/>
    </source>
</evidence>
<dbReference type="Proteomes" id="UP000268014">
    <property type="component" value="Unassembled WGS sequence"/>
</dbReference>
<protein>
    <submittedName>
        <fullName evidence="1 3">Uncharacterized protein</fullName>
    </submittedName>
</protein>